<evidence type="ECO:0000313" key="3">
    <source>
        <dbReference type="EMBL" id="AMD20721.1"/>
    </source>
</evidence>
<protein>
    <submittedName>
        <fullName evidence="3">HDL023Cp</fullName>
    </submittedName>
</protein>
<feature type="transmembrane region" description="Helical" evidence="2">
    <location>
        <begin position="123"/>
        <end position="142"/>
    </location>
</feature>
<keyword evidence="4" id="KW-1185">Reference proteome</keyword>
<reference evidence="3 4" key="1">
    <citation type="submission" date="2016-01" db="EMBL/GenBank/DDBJ databases">
        <title>Genome sequence of the yeast Holleya sinecauda.</title>
        <authorList>
            <person name="Dietrich F.S."/>
        </authorList>
    </citation>
    <scope>NUCLEOTIDE SEQUENCE [LARGE SCALE GENOMIC DNA]</scope>
    <source>
        <strain evidence="3 4">ATCC 58844</strain>
    </source>
</reference>
<keyword evidence="2" id="KW-1133">Transmembrane helix</keyword>
<feature type="transmembrane region" description="Helical" evidence="2">
    <location>
        <begin position="204"/>
        <end position="225"/>
    </location>
</feature>
<feature type="region of interest" description="Disordered" evidence="1">
    <location>
        <begin position="82"/>
        <end position="104"/>
    </location>
</feature>
<dbReference type="AlphaFoldDB" id="A0A0X8HSN4"/>
<evidence type="ECO:0000256" key="1">
    <source>
        <dbReference type="SAM" id="MobiDB-lite"/>
    </source>
</evidence>
<organism evidence="3 4">
    <name type="scientific">Eremothecium sinecaudum</name>
    <dbReference type="NCBI Taxonomy" id="45286"/>
    <lineage>
        <taxon>Eukaryota</taxon>
        <taxon>Fungi</taxon>
        <taxon>Dikarya</taxon>
        <taxon>Ascomycota</taxon>
        <taxon>Saccharomycotina</taxon>
        <taxon>Saccharomycetes</taxon>
        <taxon>Saccharomycetales</taxon>
        <taxon>Saccharomycetaceae</taxon>
        <taxon>Eremothecium</taxon>
    </lineage>
</organism>
<evidence type="ECO:0000313" key="4">
    <source>
        <dbReference type="Proteomes" id="UP000243052"/>
    </source>
</evidence>
<name>A0A0X8HSN4_9SACH</name>
<keyword evidence="2" id="KW-0472">Membrane</keyword>
<dbReference type="GeneID" id="28723981"/>
<feature type="transmembrane region" description="Helical" evidence="2">
    <location>
        <begin position="21"/>
        <end position="38"/>
    </location>
</feature>
<dbReference type="Proteomes" id="UP000243052">
    <property type="component" value="Chromosome iv"/>
</dbReference>
<dbReference type="EMBL" id="CP014244">
    <property type="protein sequence ID" value="AMD20721.1"/>
    <property type="molecule type" value="Genomic_DNA"/>
</dbReference>
<sequence>MELSTYKGIQKSKLRQFREKLTEHLWLLGYTIIVLSYLKYGGNIIIFLLRCFFQSVLANPFPDHDEVVRQLLFTGNVHSVPGSSLEDGRSGTGSNSDANNDEQQRTARAAGMAIDVIVNMQRALFHGVFTLNWLIVIVWILFPTDYESKIENFKYDGYPALLNTPSPYNNDNFLIQGEWRGTWFFQFIGESIPTSNITGNIMAIVYQFMIFAAQFTLYVLTCVHFSPLRKSQLSEEDEHLLMDNDSYENGNINIITLNPGEALKFVHNQDSSQQTDRRNVSPSFLV</sequence>
<accession>A0A0X8HSN4</accession>
<dbReference type="RefSeq" id="XP_017987717.1">
    <property type="nucleotide sequence ID" value="XM_018131705.1"/>
</dbReference>
<keyword evidence="2" id="KW-0812">Transmembrane</keyword>
<dbReference type="OrthoDB" id="4068068at2759"/>
<gene>
    <name evidence="3" type="ORF">AW171_hschr42628</name>
</gene>
<evidence type="ECO:0000256" key="2">
    <source>
        <dbReference type="SAM" id="Phobius"/>
    </source>
</evidence>
<proteinExistence type="predicted"/>